<evidence type="ECO:0000313" key="4">
    <source>
        <dbReference type="Proteomes" id="UP000240010"/>
    </source>
</evidence>
<dbReference type="Proteomes" id="UP000240010">
    <property type="component" value="Unassembled WGS sequence"/>
</dbReference>
<name>A0A2S6HF09_9GAMM</name>
<protein>
    <submittedName>
        <fullName evidence="3">DDE family transposase</fullName>
    </submittedName>
</protein>
<dbReference type="PANTHER" id="PTHR37529">
    <property type="entry name" value="TRANSPOSASE INSG FOR INSERTION SEQUENCE ELEMENT IS4-RELATED"/>
    <property type="match status" value="1"/>
</dbReference>
<feature type="region of interest" description="Disordered" evidence="1">
    <location>
        <begin position="375"/>
        <end position="407"/>
    </location>
</feature>
<evidence type="ECO:0000313" key="3">
    <source>
        <dbReference type="EMBL" id="PPK76052.1"/>
    </source>
</evidence>
<dbReference type="Pfam" id="PF01609">
    <property type="entry name" value="DDE_Tnp_1"/>
    <property type="match status" value="1"/>
</dbReference>
<sequence>MTLLAFIAQVLDSDGSCRQAVSRLVAQLSLQPHSPPLSQNTAAYCKARLRLPLAFIWKVIGWGIQRVDAQVEVDDLWLGQHKVRVVDGSSCQAPDTAANLEEFALPGNVKPGCGFPVLPFVGVFSLETGLFQSLRFGKKGGHERHLFRDLIKTFLPGEVALGDRGFCSFADIVLLNRQGVHAVFRILNRKPDYQTGQKLGKQDHLVAWEKPKLRPAGLSPEEHAALPEQLRVREIRVVIEQKGFRSQTLDIVTTLFDAGFYTKAAMAGLYRRRWTIELNFRHIKTTLGMEVLRTRTPEMAKKEVLVYLLAYNLIRSLIWGAKQIYHVDIQRVSFKGSVQHLSSLAPYLAIADQPDFAVLYGKLIGMVAKEKVPDRPDRVEPRAIKRRPKPFPLMTKPRHELKAGLLS</sequence>
<evidence type="ECO:0000256" key="1">
    <source>
        <dbReference type="SAM" id="MobiDB-lite"/>
    </source>
</evidence>
<reference evidence="3 4" key="1">
    <citation type="submission" date="2018-02" db="EMBL/GenBank/DDBJ databases">
        <title>Subsurface microbial communities from deep shales in Ohio and West Virginia, USA.</title>
        <authorList>
            <person name="Wrighton K."/>
        </authorList>
    </citation>
    <scope>NUCLEOTIDE SEQUENCE [LARGE SCALE GENOMIC DNA]</scope>
    <source>
        <strain evidence="3 4">OWC-DMM</strain>
    </source>
</reference>
<dbReference type="EMBL" id="PTIZ01000004">
    <property type="protein sequence ID" value="PPK76052.1"/>
    <property type="molecule type" value="Genomic_DNA"/>
</dbReference>
<dbReference type="NCBIfam" id="NF033592">
    <property type="entry name" value="transpos_IS4_1"/>
    <property type="match status" value="1"/>
</dbReference>
<dbReference type="GO" id="GO:0006313">
    <property type="term" value="P:DNA transposition"/>
    <property type="evidence" value="ECO:0007669"/>
    <property type="project" value="InterPro"/>
</dbReference>
<dbReference type="GO" id="GO:0003677">
    <property type="term" value="F:DNA binding"/>
    <property type="evidence" value="ECO:0007669"/>
    <property type="project" value="InterPro"/>
</dbReference>
<feature type="compositionally biased region" description="Basic and acidic residues" evidence="1">
    <location>
        <begin position="397"/>
        <end position="407"/>
    </location>
</feature>
<proteinExistence type="predicted"/>
<accession>A0A2S6HF09</accession>
<comment type="caution">
    <text evidence="3">The sequence shown here is derived from an EMBL/GenBank/DDBJ whole genome shotgun (WGS) entry which is preliminary data.</text>
</comment>
<evidence type="ECO:0000259" key="2">
    <source>
        <dbReference type="Pfam" id="PF01609"/>
    </source>
</evidence>
<dbReference type="SUPFAM" id="SSF53098">
    <property type="entry name" value="Ribonuclease H-like"/>
    <property type="match status" value="1"/>
</dbReference>
<organism evidence="3 4">
    <name type="scientific">Methylobacter tundripaludum</name>
    <dbReference type="NCBI Taxonomy" id="173365"/>
    <lineage>
        <taxon>Bacteria</taxon>
        <taxon>Pseudomonadati</taxon>
        <taxon>Pseudomonadota</taxon>
        <taxon>Gammaproteobacteria</taxon>
        <taxon>Methylococcales</taxon>
        <taxon>Methylococcaceae</taxon>
        <taxon>Methylobacter</taxon>
    </lineage>
</organism>
<dbReference type="InterPro" id="IPR047952">
    <property type="entry name" value="Transpos_IS4"/>
</dbReference>
<dbReference type="GO" id="GO:0004803">
    <property type="term" value="F:transposase activity"/>
    <property type="evidence" value="ECO:0007669"/>
    <property type="project" value="InterPro"/>
</dbReference>
<dbReference type="AlphaFoldDB" id="A0A2S6HF09"/>
<feature type="domain" description="Transposase IS4-like" evidence="2">
    <location>
        <begin position="80"/>
        <end position="313"/>
    </location>
</feature>
<dbReference type="InterPro" id="IPR012337">
    <property type="entry name" value="RNaseH-like_sf"/>
</dbReference>
<gene>
    <name evidence="3" type="ORF">B0F87_104142</name>
</gene>
<dbReference type="RefSeq" id="WP_258076038.1">
    <property type="nucleotide sequence ID" value="NZ_PTIZ01000004.1"/>
</dbReference>
<dbReference type="PANTHER" id="PTHR37529:SF1">
    <property type="entry name" value="TRANSPOSASE INSG FOR INSERTION SEQUENCE ELEMENT IS4-RELATED"/>
    <property type="match status" value="1"/>
</dbReference>
<dbReference type="InterPro" id="IPR002559">
    <property type="entry name" value="Transposase_11"/>
</dbReference>